<keyword evidence="3" id="KW-0547">Nucleotide-binding</keyword>
<comment type="subcellular location">
    <subcellularLocation>
        <location evidence="1">Cell membrane</location>
        <topology evidence="1">Multi-pass membrane protein</topology>
    </subcellularLocation>
</comment>
<accession>A0A0F4LBY1</accession>
<evidence type="ECO:0000256" key="5">
    <source>
        <dbReference type="ARBA" id="ARBA00022989"/>
    </source>
</evidence>
<dbReference type="PANTHER" id="PTHR43394">
    <property type="entry name" value="ATP-DEPENDENT PERMEASE MDL1, MITOCHONDRIAL"/>
    <property type="match status" value="1"/>
</dbReference>
<dbReference type="Pfam" id="PF00005">
    <property type="entry name" value="ABC_tran"/>
    <property type="match status" value="1"/>
</dbReference>
<evidence type="ECO:0000256" key="4">
    <source>
        <dbReference type="ARBA" id="ARBA00022840"/>
    </source>
</evidence>
<dbReference type="InterPro" id="IPR003439">
    <property type="entry name" value="ABC_transporter-like_ATP-bd"/>
</dbReference>
<dbReference type="GO" id="GO:0015421">
    <property type="term" value="F:ABC-type oligopeptide transporter activity"/>
    <property type="evidence" value="ECO:0007669"/>
    <property type="project" value="TreeGrafter"/>
</dbReference>
<proteinExistence type="predicted"/>
<dbReference type="PROSITE" id="PS50893">
    <property type="entry name" value="ABC_TRANSPORTER_2"/>
    <property type="match status" value="1"/>
</dbReference>
<dbReference type="GO" id="GO:0005524">
    <property type="term" value="F:ATP binding"/>
    <property type="evidence" value="ECO:0007669"/>
    <property type="project" value="UniProtKB-KW"/>
</dbReference>
<dbReference type="SUPFAM" id="SSF90123">
    <property type="entry name" value="ABC transporter transmembrane region"/>
    <property type="match status" value="1"/>
</dbReference>
<evidence type="ECO:0000256" key="6">
    <source>
        <dbReference type="ARBA" id="ARBA00023136"/>
    </source>
</evidence>
<keyword evidence="4" id="KW-0067">ATP-binding</keyword>
<feature type="transmembrane region" description="Helical" evidence="7">
    <location>
        <begin position="45"/>
        <end position="68"/>
    </location>
</feature>
<dbReference type="OrthoDB" id="95687at2"/>
<evidence type="ECO:0000313" key="10">
    <source>
        <dbReference type="EMBL" id="KJY56362.1"/>
    </source>
</evidence>
<comment type="caution">
    <text evidence="10">The sequence shown here is derived from an EMBL/GenBank/DDBJ whole genome shotgun (WGS) entry which is preliminary data.</text>
</comment>
<evidence type="ECO:0000256" key="2">
    <source>
        <dbReference type="ARBA" id="ARBA00022692"/>
    </source>
</evidence>
<dbReference type="GO" id="GO:0016887">
    <property type="term" value="F:ATP hydrolysis activity"/>
    <property type="evidence" value="ECO:0007669"/>
    <property type="project" value="InterPro"/>
</dbReference>
<dbReference type="AlphaFoldDB" id="A0A0F4LBY1"/>
<dbReference type="RefSeq" id="WP_045927830.1">
    <property type="nucleotide sequence ID" value="NZ_JBHSZS010000009.1"/>
</dbReference>
<feature type="domain" description="ABC transporter" evidence="8">
    <location>
        <begin position="328"/>
        <end position="522"/>
    </location>
</feature>
<evidence type="ECO:0000256" key="3">
    <source>
        <dbReference type="ARBA" id="ARBA00022741"/>
    </source>
</evidence>
<feature type="domain" description="ABC transmembrane type-1" evidence="9">
    <location>
        <begin position="13"/>
        <end position="294"/>
    </location>
</feature>
<feature type="transmembrane region" description="Helical" evidence="7">
    <location>
        <begin position="138"/>
        <end position="165"/>
    </location>
</feature>
<evidence type="ECO:0008006" key="12">
    <source>
        <dbReference type="Google" id="ProtNLM"/>
    </source>
</evidence>
<gene>
    <name evidence="10" type="ORF">JF76_06700</name>
</gene>
<dbReference type="InterPro" id="IPR027417">
    <property type="entry name" value="P-loop_NTPase"/>
</dbReference>
<evidence type="ECO:0000256" key="1">
    <source>
        <dbReference type="ARBA" id="ARBA00004651"/>
    </source>
</evidence>
<dbReference type="Pfam" id="PF00664">
    <property type="entry name" value="ABC_membrane"/>
    <property type="match status" value="1"/>
</dbReference>
<dbReference type="PATRIC" id="fig|1218493.3.peg.714"/>
<dbReference type="InterPro" id="IPR011527">
    <property type="entry name" value="ABC1_TM_dom"/>
</dbReference>
<dbReference type="InterPro" id="IPR036640">
    <property type="entry name" value="ABC1_TM_sf"/>
</dbReference>
<evidence type="ECO:0000259" key="8">
    <source>
        <dbReference type="PROSITE" id="PS50893"/>
    </source>
</evidence>
<dbReference type="InterPro" id="IPR003593">
    <property type="entry name" value="AAA+_ATPase"/>
</dbReference>
<dbReference type="GO" id="GO:0005886">
    <property type="term" value="C:plasma membrane"/>
    <property type="evidence" value="ECO:0007669"/>
    <property type="project" value="UniProtKB-SubCell"/>
</dbReference>
<evidence type="ECO:0000259" key="9">
    <source>
        <dbReference type="PROSITE" id="PS50929"/>
    </source>
</evidence>
<organism evidence="10 11">
    <name type="scientific">Lactobacillus kullabergensis</name>
    <dbReference type="NCBI Taxonomy" id="1218493"/>
    <lineage>
        <taxon>Bacteria</taxon>
        <taxon>Bacillati</taxon>
        <taxon>Bacillota</taxon>
        <taxon>Bacilli</taxon>
        <taxon>Lactobacillales</taxon>
        <taxon>Lactobacillaceae</taxon>
        <taxon>Lactobacillus</taxon>
    </lineage>
</organism>
<dbReference type="CDD" id="cd03228">
    <property type="entry name" value="ABCC_MRP_Like"/>
    <property type="match status" value="1"/>
</dbReference>
<dbReference type="Gene3D" id="3.40.50.300">
    <property type="entry name" value="P-loop containing nucleotide triphosphate hydrolases"/>
    <property type="match status" value="1"/>
</dbReference>
<keyword evidence="6 7" id="KW-0472">Membrane</keyword>
<dbReference type="Proteomes" id="UP000033533">
    <property type="component" value="Unassembled WGS sequence"/>
</dbReference>
<evidence type="ECO:0000313" key="11">
    <source>
        <dbReference type="Proteomes" id="UP000033533"/>
    </source>
</evidence>
<name>A0A0F4LBY1_9LACO</name>
<keyword evidence="2 7" id="KW-0812">Transmembrane</keyword>
<protein>
    <recommendedName>
        <fullName evidence="12">ABC transporter ATP-binding protein</fullName>
    </recommendedName>
</protein>
<dbReference type="STRING" id="1218493.JF76_06700"/>
<dbReference type="PANTHER" id="PTHR43394:SF1">
    <property type="entry name" value="ATP-BINDING CASSETTE SUB-FAMILY B MEMBER 10, MITOCHONDRIAL"/>
    <property type="match status" value="1"/>
</dbReference>
<dbReference type="SMART" id="SM00382">
    <property type="entry name" value="AAA"/>
    <property type="match status" value="1"/>
</dbReference>
<dbReference type="SUPFAM" id="SSF52540">
    <property type="entry name" value="P-loop containing nucleoside triphosphate hydrolases"/>
    <property type="match status" value="1"/>
</dbReference>
<dbReference type="PROSITE" id="PS50929">
    <property type="entry name" value="ABC_TM1F"/>
    <property type="match status" value="1"/>
</dbReference>
<keyword evidence="5 7" id="KW-1133">Transmembrane helix</keyword>
<sequence>MYQYLKKHAFLVIVACLLLLVNSILQVLAATKMAVLANYLIAGKIASFIKMLFIIFMLWFLSFIVSFFENYLQETATQDILSDIRNDIVTSLIKLPQNKFKENPVDYYESYLQNDVNLIQKEGLNTFFLIVRFSGNAIFALAALYLYSYILFLAAIILVLIIVLVPRFCKKFLTTGVARISQANEKFLKFTSSGLHGYDTLYAFNVLSEIKKLVAAGSQSLKEANVHNTVRRSAVDIITGVINIGSQLLILGITGALHFQGKISAGAILATAELANKVFDSAGIINRYFAQLLSTSSIFAKFNNLKEESENKVEKFAKTTFPMEFRTLEFRNVSFAYPRAKEEILHNFSFVFKKGDFYKLNGISGRGKSTLLKLITGQLKPNRGKILLNGVDINTIPRSIINSLIVYMPQAVTIFPRSIDYNILLGRNYNEKALDLVKKDFNISDEWQFDSLSGGQEQRVALARLIDTKGKIILLDESFSSIDLQTAQELLQKLLKRVETVIVVSHRNEEIAQFSFKILSLD</sequence>
<dbReference type="EMBL" id="JXBY01000016">
    <property type="protein sequence ID" value="KJY56362.1"/>
    <property type="molecule type" value="Genomic_DNA"/>
</dbReference>
<reference evidence="10 11" key="1">
    <citation type="submission" date="2014-12" db="EMBL/GenBank/DDBJ databases">
        <title>Comparative genomics of the lactic acid bacteria isolated from the honey bee gut.</title>
        <authorList>
            <person name="Ellegaard K.M."/>
            <person name="Tamarit D."/>
            <person name="Javelind E."/>
            <person name="Olofsson T."/>
            <person name="Andersson S.G."/>
            <person name="Vasquez A."/>
        </authorList>
    </citation>
    <scope>NUCLEOTIDE SEQUENCE [LARGE SCALE GENOMIC DNA]</scope>
    <source>
        <strain evidence="10 11">Biut2</strain>
    </source>
</reference>
<dbReference type="Gene3D" id="1.20.1560.10">
    <property type="entry name" value="ABC transporter type 1, transmembrane domain"/>
    <property type="match status" value="1"/>
</dbReference>
<evidence type="ECO:0000256" key="7">
    <source>
        <dbReference type="SAM" id="Phobius"/>
    </source>
</evidence>
<dbReference type="HOGENOM" id="CLU_000604_51_1_9"/>
<dbReference type="InterPro" id="IPR039421">
    <property type="entry name" value="Type_1_exporter"/>
</dbReference>